<evidence type="ECO:0000259" key="4">
    <source>
        <dbReference type="PROSITE" id="PS01180"/>
    </source>
</evidence>
<organism evidence="5 6">
    <name type="scientific">Meganyctiphanes norvegica</name>
    <name type="common">Northern krill</name>
    <name type="synonym">Thysanopoda norvegica</name>
    <dbReference type="NCBI Taxonomy" id="48144"/>
    <lineage>
        <taxon>Eukaryota</taxon>
        <taxon>Metazoa</taxon>
        <taxon>Ecdysozoa</taxon>
        <taxon>Arthropoda</taxon>
        <taxon>Crustacea</taxon>
        <taxon>Multicrustacea</taxon>
        <taxon>Malacostraca</taxon>
        <taxon>Eumalacostraca</taxon>
        <taxon>Eucarida</taxon>
        <taxon>Euphausiacea</taxon>
        <taxon>Euphausiidae</taxon>
        <taxon>Meganyctiphanes</taxon>
    </lineage>
</organism>
<gene>
    <name evidence="5" type="ORF">MNOR_LOCUS36409</name>
</gene>
<feature type="domain" description="CUB" evidence="4">
    <location>
        <begin position="37"/>
        <end position="144"/>
    </location>
</feature>
<comment type="caution">
    <text evidence="3">Lacks conserved residue(s) required for the propagation of feature annotation.</text>
</comment>
<feature type="non-terminal residue" evidence="5">
    <location>
        <position position="146"/>
    </location>
</feature>
<reference evidence="5 6" key="1">
    <citation type="submission" date="2024-05" db="EMBL/GenBank/DDBJ databases">
        <authorList>
            <person name="Wallberg A."/>
        </authorList>
    </citation>
    <scope>NUCLEOTIDE SEQUENCE [LARGE SCALE GENOMIC DNA]</scope>
</reference>
<evidence type="ECO:0000313" key="5">
    <source>
        <dbReference type="EMBL" id="CAL4189645.1"/>
    </source>
</evidence>
<keyword evidence="6" id="KW-1185">Reference proteome</keyword>
<evidence type="ECO:0000256" key="1">
    <source>
        <dbReference type="ARBA" id="ARBA00022737"/>
    </source>
</evidence>
<dbReference type="SUPFAM" id="SSF49854">
    <property type="entry name" value="Spermadhesin, CUB domain"/>
    <property type="match status" value="1"/>
</dbReference>
<dbReference type="Pfam" id="PF00431">
    <property type="entry name" value="CUB"/>
    <property type="match status" value="1"/>
</dbReference>
<proteinExistence type="predicted"/>
<dbReference type="Proteomes" id="UP001497623">
    <property type="component" value="Unassembled WGS sequence"/>
</dbReference>
<dbReference type="EMBL" id="CAXKWB010066197">
    <property type="protein sequence ID" value="CAL4189645.1"/>
    <property type="molecule type" value="Genomic_DNA"/>
</dbReference>
<dbReference type="InterPro" id="IPR000859">
    <property type="entry name" value="CUB_dom"/>
</dbReference>
<accession>A0AAV2SIY5</accession>
<dbReference type="PANTHER" id="PTHR24251">
    <property type="entry name" value="OVOCHYMASE-RELATED"/>
    <property type="match status" value="1"/>
</dbReference>
<sequence length="146" mass="16449">MATKDARLKISESFCINYFCNIDSFNTLLIYDTISDCGGELNASCGTIRHPLSGEKYQNCEVCYWTIRASAPINITFTILEIEESYDYLDIYDGETDDGRYYLGKFYGNITPSVFQASTGAAYMKFASDPSVTYQGFELTWELSGL</sequence>
<evidence type="ECO:0000256" key="2">
    <source>
        <dbReference type="ARBA" id="ARBA00023157"/>
    </source>
</evidence>
<dbReference type="CDD" id="cd00041">
    <property type="entry name" value="CUB"/>
    <property type="match status" value="1"/>
</dbReference>
<dbReference type="PROSITE" id="PS01180">
    <property type="entry name" value="CUB"/>
    <property type="match status" value="1"/>
</dbReference>
<dbReference type="Gene3D" id="2.60.120.290">
    <property type="entry name" value="Spermadhesin, CUB domain"/>
    <property type="match status" value="1"/>
</dbReference>
<dbReference type="SMART" id="SM00042">
    <property type="entry name" value="CUB"/>
    <property type="match status" value="1"/>
</dbReference>
<dbReference type="AlphaFoldDB" id="A0AAV2SIY5"/>
<protein>
    <recommendedName>
        <fullName evidence="4">CUB domain-containing protein</fullName>
    </recommendedName>
</protein>
<comment type="caution">
    <text evidence="5">The sequence shown here is derived from an EMBL/GenBank/DDBJ whole genome shotgun (WGS) entry which is preliminary data.</text>
</comment>
<dbReference type="InterPro" id="IPR035914">
    <property type="entry name" value="Sperma_CUB_dom_sf"/>
</dbReference>
<evidence type="ECO:0000313" key="6">
    <source>
        <dbReference type="Proteomes" id="UP001497623"/>
    </source>
</evidence>
<keyword evidence="2" id="KW-1015">Disulfide bond</keyword>
<evidence type="ECO:0000256" key="3">
    <source>
        <dbReference type="PROSITE-ProRule" id="PRU00059"/>
    </source>
</evidence>
<keyword evidence="1" id="KW-0677">Repeat</keyword>
<name>A0AAV2SIY5_MEGNR</name>